<dbReference type="EMBL" id="CAJVPY010000614">
    <property type="protein sequence ID" value="CAG8483445.1"/>
    <property type="molecule type" value="Genomic_DNA"/>
</dbReference>
<comment type="caution">
    <text evidence="1">The sequence shown here is derived from an EMBL/GenBank/DDBJ whole genome shotgun (WGS) entry which is preliminary data.</text>
</comment>
<sequence length="49" mass="5707">MVFNKQSLDEKVAEEQRQLCSETLYEDYGQFQRPERSGALLSYTSSDTK</sequence>
<reference evidence="1" key="1">
    <citation type="submission" date="2021-06" db="EMBL/GenBank/DDBJ databases">
        <authorList>
            <person name="Kallberg Y."/>
            <person name="Tangrot J."/>
            <person name="Rosling A."/>
        </authorList>
    </citation>
    <scope>NUCLEOTIDE SEQUENCE</scope>
    <source>
        <strain evidence="1">MA453B</strain>
    </source>
</reference>
<accession>A0A9N8WF05</accession>
<evidence type="ECO:0000313" key="1">
    <source>
        <dbReference type="EMBL" id="CAG8483445.1"/>
    </source>
</evidence>
<gene>
    <name evidence="1" type="ORF">DERYTH_LOCUS2045</name>
</gene>
<proteinExistence type="predicted"/>
<keyword evidence="2" id="KW-1185">Reference proteome</keyword>
<dbReference type="AlphaFoldDB" id="A0A9N8WF05"/>
<dbReference type="Proteomes" id="UP000789405">
    <property type="component" value="Unassembled WGS sequence"/>
</dbReference>
<name>A0A9N8WF05_9GLOM</name>
<evidence type="ECO:0000313" key="2">
    <source>
        <dbReference type="Proteomes" id="UP000789405"/>
    </source>
</evidence>
<organism evidence="1 2">
    <name type="scientific">Dentiscutata erythropus</name>
    <dbReference type="NCBI Taxonomy" id="1348616"/>
    <lineage>
        <taxon>Eukaryota</taxon>
        <taxon>Fungi</taxon>
        <taxon>Fungi incertae sedis</taxon>
        <taxon>Mucoromycota</taxon>
        <taxon>Glomeromycotina</taxon>
        <taxon>Glomeromycetes</taxon>
        <taxon>Diversisporales</taxon>
        <taxon>Gigasporaceae</taxon>
        <taxon>Dentiscutata</taxon>
    </lineage>
</organism>
<protein>
    <submittedName>
        <fullName evidence="1">11618_t:CDS:1</fullName>
    </submittedName>
</protein>